<dbReference type="SUPFAM" id="SSF55550">
    <property type="entry name" value="SH2 domain"/>
    <property type="match status" value="1"/>
</dbReference>
<reference evidence="4" key="3">
    <citation type="submission" date="2025-09" db="UniProtKB">
        <authorList>
            <consortium name="Ensembl"/>
        </authorList>
    </citation>
    <scope>IDENTIFICATION</scope>
</reference>
<dbReference type="GO" id="GO:0005085">
    <property type="term" value="F:guanyl-nucleotide exchange factor activity"/>
    <property type="evidence" value="ECO:0007669"/>
    <property type="project" value="UniProtKB-KW"/>
</dbReference>
<dbReference type="Pfam" id="PF00017">
    <property type="entry name" value="SH2"/>
    <property type="match status" value="1"/>
</dbReference>
<protein>
    <recommendedName>
        <fullName evidence="3">SH2 domain-containing protein</fullName>
    </recommendedName>
</protein>
<keyword evidence="5" id="KW-1185">Reference proteome</keyword>
<name>A0A287D668_ICTTR</name>
<dbReference type="SMART" id="SM00252">
    <property type="entry name" value="SH2"/>
    <property type="match status" value="1"/>
</dbReference>
<dbReference type="InterPro" id="IPR044102">
    <property type="entry name" value="SH2_SHEP1/BCAR3/NSP1"/>
</dbReference>
<keyword evidence="1" id="KW-0344">Guanine-nucleotide releasing factor</keyword>
<proteinExistence type="predicted"/>
<sequence length="144" mass="16851">MDRTPERLKKELEEELLLSSEDLRSHAWYHGRIPRQVSENLVQRDGDFLVRDSLSSPGNFVLTCQWKNLAQHFKIHRTVLRLSEAYSRVQYQFEMESFDSIPGLVRCYVGNRRPVSQQSGAIIFQPINRTVPLRCLEERYGTSP</sequence>
<dbReference type="Proteomes" id="UP000005215">
    <property type="component" value="Unassembled WGS sequence"/>
</dbReference>
<dbReference type="EMBL" id="AGTP01050242">
    <property type="status" value="NOT_ANNOTATED_CDS"/>
    <property type="molecule type" value="Genomic_DNA"/>
</dbReference>
<dbReference type="EMBL" id="AGTP01050239">
    <property type="status" value="NOT_ANNOTATED_CDS"/>
    <property type="molecule type" value="Genomic_DNA"/>
</dbReference>
<dbReference type="GeneTree" id="ENSGT00940000154130"/>
<dbReference type="PANTHER" id="PTHR14247">
    <property type="entry name" value="BREAST CANCER ANTI-ESTROGEN RESISTANCE PROTEIN 3 HOMOLOG-LIKE PROTEIN"/>
    <property type="match status" value="1"/>
</dbReference>
<organism evidence="4 5">
    <name type="scientific">Ictidomys tridecemlineatus</name>
    <name type="common">Thirteen-lined ground squirrel</name>
    <name type="synonym">Spermophilus tridecemlineatus</name>
    <dbReference type="NCBI Taxonomy" id="43179"/>
    <lineage>
        <taxon>Eukaryota</taxon>
        <taxon>Metazoa</taxon>
        <taxon>Chordata</taxon>
        <taxon>Craniata</taxon>
        <taxon>Vertebrata</taxon>
        <taxon>Euteleostomi</taxon>
        <taxon>Mammalia</taxon>
        <taxon>Eutheria</taxon>
        <taxon>Euarchontoglires</taxon>
        <taxon>Glires</taxon>
        <taxon>Rodentia</taxon>
        <taxon>Sciuromorpha</taxon>
        <taxon>Sciuridae</taxon>
        <taxon>Xerinae</taxon>
        <taxon>Marmotini</taxon>
        <taxon>Ictidomys</taxon>
    </lineage>
</organism>
<feature type="domain" description="SH2" evidence="3">
    <location>
        <begin position="28"/>
        <end position="127"/>
    </location>
</feature>
<evidence type="ECO:0000256" key="1">
    <source>
        <dbReference type="ARBA" id="ARBA00022658"/>
    </source>
</evidence>
<reference evidence="4" key="2">
    <citation type="submission" date="2025-08" db="UniProtKB">
        <authorList>
            <consortium name="Ensembl"/>
        </authorList>
    </citation>
    <scope>IDENTIFICATION</scope>
</reference>
<dbReference type="InterPro" id="IPR036860">
    <property type="entry name" value="SH2_dom_sf"/>
</dbReference>
<dbReference type="InterPro" id="IPR051853">
    <property type="entry name" value="SH2-Ras-GEF_adapter"/>
</dbReference>
<dbReference type="Ensembl" id="ENSSTOT00000038816.1">
    <property type="protein sequence ID" value="ENSSTOP00000029011.1"/>
    <property type="gene ID" value="ENSSTOG00000014735.3"/>
</dbReference>
<keyword evidence="2" id="KW-0727">SH2 domain</keyword>
<dbReference type="Gene3D" id="3.30.505.10">
    <property type="entry name" value="SH2 domain"/>
    <property type="match status" value="1"/>
</dbReference>
<dbReference type="FunFam" id="3.30.505.10:FF:000013">
    <property type="entry name" value="SH2 domain-containing protein 3C isoform X1"/>
    <property type="match status" value="1"/>
</dbReference>
<dbReference type="PROSITE" id="PS50001">
    <property type="entry name" value="SH2"/>
    <property type="match status" value="1"/>
</dbReference>
<evidence type="ECO:0000313" key="5">
    <source>
        <dbReference type="Proteomes" id="UP000005215"/>
    </source>
</evidence>
<evidence type="ECO:0000313" key="4">
    <source>
        <dbReference type="Ensembl" id="ENSSTOP00000029011.1"/>
    </source>
</evidence>
<dbReference type="AlphaFoldDB" id="A0A287D668"/>
<dbReference type="GO" id="GO:0001784">
    <property type="term" value="F:phosphotyrosine residue binding"/>
    <property type="evidence" value="ECO:0007669"/>
    <property type="project" value="InterPro"/>
</dbReference>
<dbReference type="EMBL" id="AGTP01050241">
    <property type="status" value="NOT_ANNOTATED_CDS"/>
    <property type="molecule type" value="Genomic_DNA"/>
</dbReference>
<dbReference type="EMBL" id="AGTP01050240">
    <property type="status" value="NOT_ANNOTATED_CDS"/>
    <property type="molecule type" value="Genomic_DNA"/>
</dbReference>
<dbReference type="InterPro" id="IPR000980">
    <property type="entry name" value="SH2"/>
</dbReference>
<dbReference type="CDD" id="cd10337">
    <property type="entry name" value="SH2_BCAR3"/>
    <property type="match status" value="1"/>
</dbReference>
<reference evidence="5" key="1">
    <citation type="submission" date="2011-11" db="EMBL/GenBank/DDBJ databases">
        <title>The Draft Genome of Spermophilus tridecemlineatus.</title>
        <authorList>
            <consortium name="The Broad Institute Genome Assembly &amp; Analysis Group"/>
            <consortium name="Computational R&amp;D Group"/>
            <consortium name="and Sequencing Platform"/>
            <person name="Di Palma F."/>
            <person name="Alfoldi J."/>
            <person name="Johnson J."/>
            <person name="Berlin A."/>
            <person name="Gnerre S."/>
            <person name="Jaffe D."/>
            <person name="MacCallum I."/>
            <person name="Young S."/>
            <person name="Walker B.J."/>
            <person name="Lindblad-Toh K."/>
        </authorList>
    </citation>
    <scope>NUCLEOTIDE SEQUENCE [LARGE SCALE GENOMIC DNA]</scope>
</reference>
<dbReference type="PRINTS" id="PR00401">
    <property type="entry name" value="SH2DOMAIN"/>
</dbReference>
<gene>
    <name evidence="4" type="primary">Bcar3</name>
</gene>
<dbReference type="PANTHER" id="PTHR14247:SF10">
    <property type="entry name" value="BREAST CANCER ANTI-ESTROGEN RESISTANCE PROTEIN 3"/>
    <property type="match status" value="1"/>
</dbReference>
<evidence type="ECO:0000256" key="2">
    <source>
        <dbReference type="PROSITE-ProRule" id="PRU00191"/>
    </source>
</evidence>
<dbReference type="EMBL" id="AGTP01050243">
    <property type="status" value="NOT_ANNOTATED_CDS"/>
    <property type="molecule type" value="Genomic_DNA"/>
</dbReference>
<evidence type="ECO:0000259" key="3">
    <source>
        <dbReference type="PROSITE" id="PS50001"/>
    </source>
</evidence>
<accession>A0A287D668</accession>